<dbReference type="GO" id="GO:0016491">
    <property type="term" value="F:oxidoreductase activity"/>
    <property type="evidence" value="ECO:0007669"/>
    <property type="project" value="UniProtKB-KW"/>
</dbReference>
<evidence type="ECO:0000256" key="2">
    <source>
        <dbReference type="ARBA" id="ARBA00023002"/>
    </source>
</evidence>
<sequence length="292" mass="30517">MGICNNRNIIVTGAGGGLGRAYAHALAAEGAGVIVNDIRREAAEAVVAEVVAAGGKAVANSDDITSMAGAEAIVAAGVNAFGDVHGVVNNAGIVRDRMFASLTEDDWDLVVKVHLKGHFCITQTLVKRWRDQVKAGVKVDARIVNTSSGAGLQGSVGQSNYAAAKGGIASLTLVQAAELARYGVTANALAPAARTGMTEKVFADLMARKDDAAFDHYAPENVAPLVVWLCSPLSKDVSGRVFEVEGGKVSVADGWRTGEVADKQARWNPEELTEVIHGLIERGRKPQKVYGT</sequence>
<dbReference type="Proteomes" id="UP000199758">
    <property type="component" value="Unassembled WGS sequence"/>
</dbReference>
<accession>A0A1M5QDB7</accession>
<dbReference type="PRINTS" id="PR00080">
    <property type="entry name" value="SDRFAMILY"/>
</dbReference>
<evidence type="ECO:0000313" key="6">
    <source>
        <dbReference type="Proteomes" id="UP000199758"/>
    </source>
</evidence>
<evidence type="ECO:0000256" key="3">
    <source>
        <dbReference type="RuleBase" id="RU000363"/>
    </source>
</evidence>
<dbReference type="RefSeq" id="WP_072898058.1">
    <property type="nucleotide sequence ID" value="NZ_FQWZ01000006.1"/>
</dbReference>
<reference evidence="5 6" key="1">
    <citation type="submission" date="2016-11" db="EMBL/GenBank/DDBJ databases">
        <authorList>
            <person name="Jaros S."/>
            <person name="Januszkiewicz K."/>
            <person name="Wedrychowicz H."/>
        </authorList>
    </citation>
    <scope>NUCLEOTIDE SEQUENCE [LARGE SCALE GENOMIC DNA]</scope>
    <source>
        <strain evidence="5 6">CGMCC 1.7049</strain>
    </source>
</reference>
<dbReference type="AlphaFoldDB" id="A0A1M5QDB7"/>
<dbReference type="PANTHER" id="PTHR45024">
    <property type="entry name" value="DEHYDROGENASES, SHORT CHAIN"/>
    <property type="match status" value="1"/>
</dbReference>
<proteinExistence type="inferred from homology"/>
<dbReference type="OrthoDB" id="9804774at2"/>
<dbReference type="PANTHER" id="PTHR45024:SF2">
    <property type="entry name" value="SCP2 DOMAIN-CONTAINING PROTEIN"/>
    <property type="match status" value="1"/>
</dbReference>
<dbReference type="NCBIfam" id="NF005861">
    <property type="entry name" value="PRK07791.1"/>
    <property type="match status" value="1"/>
</dbReference>
<comment type="similarity">
    <text evidence="1 3">Belongs to the short-chain dehydrogenases/reductases (SDR) family.</text>
</comment>
<evidence type="ECO:0000313" key="5">
    <source>
        <dbReference type="EMBL" id="SHH12042.1"/>
    </source>
</evidence>
<name>A0A1M5QDB7_9GAMM</name>
<dbReference type="InterPro" id="IPR051687">
    <property type="entry name" value="Peroxisomal_Beta-Oxidation"/>
</dbReference>
<evidence type="ECO:0000259" key="4">
    <source>
        <dbReference type="SMART" id="SM00822"/>
    </source>
</evidence>
<dbReference type="InterPro" id="IPR057326">
    <property type="entry name" value="KR_dom"/>
</dbReference>
<dbReference type="STRING" id="490188.SAMN04488068_2541"/>
<dbReference type="Gene3D" id="3.40.50.720">
    <property type="entry name" value="NAD(P)-binding Rossmann-like Domain"/>
    <property type="match status" value="1"/>
</dbReference>
<protein>
    <submittedName>
        <fullName evidence="5">Short chain dehydrogenase</fullName>
    </submittedName>
</protein>
<dbReference type="PROSITE" id="PS00061">
    <property type="entry name" value="ADH_SHORT"/>
    <property type="match status" value="1"/>
</dbReference>
<keyword evidence="2" id="KW-0560">Oxidoreductase</keyword>
<dbReference type="SMART" id="SM00822">
    <property type="entry name" value="PKS_KR"/>
    <property type="match status" value="1"/>
</dbReference>
<keyword evidence="6" id="KW-1185">Reference proteome</keyword>
<gene>
    <name evidence="5" type="ORF">SAMN04488068_2541</name>
</gene>
<evidence type="ECO:0000256" key="1">
    <source>
        <dbReference type="ARBA" id="ARBA00006484"/>
    </source>
</evidence>
<dbReference type="Pfam" id="PF00106">
    <property type="entry name" value="adh_short"/>
    <property type="match status" value="1"/>
</dbReference>
<feature type="domain" description="Ketoreductase" evidence="4">
    <location>
        <begin position="7"/>
        <end position="217"/>
    </location>
</feature>
<dbReference type="PRINTS" id="PR00081">
    <property type="entry name" value="GDHRDH"/>
</dbReference>
<dbReference type="EMBL" id="FQWZ01000006">
    <property type="protein sequence ID" value="SHH12042.1"/>
    <property type="molecule type" value="Genomic_DNA"/>
</dbReference>
<dbReference type="InterPro" id="IPR002347">
    <property type="entry name" value="SDR_fam"/>
</dbReference>
<dbReference type="InterPro" id="IPR020904">
    <property type="entry name" value="Sc_DH/Rdtase_CS"/>
</dbReference>
<dbReference type="InterPro" id="IPR036291">
    <property type="entry name" value="NAD(P)-bd_dom_sf"/>
</dbReference>
<organism evidence="5 6">
    <name type="scientific">Hydrocarboniphaga daqingensis</name>
    <dbReference type="NCBI Taxonomy" id="490188"/>
    <lineage>
        <taxon>Bacteria</taxon>
        <taxon>Pseudomonadati</taxon>
        <taxon>Pseudomonadota</taxon>
        <taxon>Gammaproteobacteria</taxon>
        <taxon>Nevskiales</taxon>
        <taxon>Nevskiaceae</taxon>
        <taxon>Hydrocarboniphaga</taxon>
    </lineage>
</organism>
<dbReference type="FunFam" id="3.40.50.720:FF:000446">
    <property type="entry name" value="Short chain dehydrogenase"/>
    <property type="match status" value="1"/>
</dbReference>
<dbReference type="SUPFAM" id="SSF51735">
    <property type="entry name" value="NAD(P)-binding Rossmann-fold domains"/>
    <property type="match status" value="1"/>
</dbReference>